<gene>
    <name evidence="1" type="ORF">FHL15_005850</name>
</gene>
<comment type="caution">
    <text evidence="1">The sequence shown here is derived from an EMBL/GenBank/DDBJ whole genome shotgun (WGS) entry which is preliminary data.</text>
</comment>
<organism evidence="1 2">
    <name type="scientific">Xylaria flabelliformis</name>
    <dbReference type="NCBI Taxonomy" id="2512241"/>
    <lineage>
        <taxon>Eukaryota</taxon>
        <taxon>Fungi</taxon>
        <taxon>Dikarya</taxon>
        <taxon>Ascomycota</taxon>
        <taxon>Pezizomycotina</taxon>
        <taxon>Sordariomycetes</taxon>
        <taxon>Xylariomycetidae</taxon>
        <taxon>Xylariales</taxon>
        <taxon>Xylariaceae</taxon>
        <taxon>Xylaria</taxon>
    </lineage>
</organism>
<evidence type="ECO:0000313" key="1">
    <source>
        <dbReference type="EMBL" id="TRX93271.1"/>
    </source>
</evidence>
<dbReference type="OrthoDB" id="5244165at2759"/>
<reference evidence="2" key="1">
    <citation type="submission" date="2019-06" db="EMBL/GenBank/DDBJ databases">
        <title>Draft genome sequence of the griseofulvin-producing fungus Xylaria cubensis strain G536.</title>
        <authorList>
            <person name="Mead M.E."/>
            <person name="Raja H.A."/>
            <person name="Steenwyk J.L."/>
            <person name="Knowles S.L."/>
            <person name="Oberlies N.H."/>
            <person name="Rokas A."/>
        </authorList>
    </citation>
    <scope>NUCLEOTIDE SEQUENCE [LARGE SCALE GENOMIC DNA]</scope>
    <source>
        <strain evidence="2">G536</strain>
    </source>
</reference>
<dbReference type="AlphaFoldDB" id="A0A553HZA4"/>
<keyword evidence="2" id="KW-1185">Reference proteome</keyword>
<dbReference type="Proteomes" id="UP000319160">
    <property type="component" value="Unassembled WGS sequence"/>
</dbReference>
<protein>
    <submittedName>
        <fullName evidence="1">Uncharacterized protein</fullName>
    </submittedName>
</protein>
<dbReference type="EMBL" id="VFLP01000030">
    <property type="protein sequence ID" value="TRX93271.1"/>
    <property type="molecule type" value="Genomic_DNA"/>
</dbReference>
<evidence type="ECO:0000313" key="2">
    <source>
        <dbReference type="Proteomes" id="UP000319160"/>
    </source>
</evidence>
<proteinExistence type="predicted"/>
<name>A0A553HZA4_9PEZI</name>
<accession>A0A553HZA4</accession>
<sequence>MERNLDNDYHLTKTDSLDELRRLRKVIEAAFFCDGESDSEHAWNRFVHCNTFKVELAKLAGKTVKPLLVSTAAIAPGLAPKTKILNGDGKVEASSTIGMT</sequence>